<gene>
    <name evidence="18" type="ORF">LZC94_41345</name>
</gene>
<evidence type="ECO:0000256" key="11">
    <source>
        <dbReference type="ARBA" id="ARBA00038856"/>
    </source>
</evidence>
<accession>A0ABZ2LTM8</accession>
<feature type="chain" id="PRO_5045742200" description="Cholesterol oxidase" evidence="16">
    <location>
        <begin position="24"/>
        <end position="574"/>
    </location>
</feature>
<evidence type="ECO:0000256" key="3">
    <source>
        <dbReference type="ARBA" id="ARBA00022548"/>
    </source>
</evidence>
<keyword evidence="19" id="KW-1185">Reference proteome</keyword>
<organism evidence="18 19">
    <name type="scientific">Pendulispora albinea</name>
    <dbReference type="NCBI Taxonomy" id="2741071"/>
    <lineage>
        <taxon>Bacteria</taxon>
        <taxon>Pseudomonadati</taxon>
        <taxon>Myxococcota</taxon>
        <taxon>Myxococcia</taxon>
        <taxon>Myxococcales</taxon>
        <taxon>Sorangiineae</taxon>
        <taxon>Pendulisporaceae</taxon>
        <taxon>Pendulispora</taxon>
    </lineage>
</organism>
<evidence type="ECO:0000256" key="14">
    <source>
        <dbReference type="ARBA" id="ARBA00049744"/>
    </source>
</evidence>
<evidence type="ECO:0000256" key="4">
    <source>
        <dbReference type="ARBA" id="ARBA00022630"/>
    </source>
</evidence>
<keyword evidence="5" id="KW-0274">FAD</keyword>
<dbReference type="PANTHER" id="PTHR47470">
    <property type="entry name" value="CHOLESTEROL OXIDASE"/>
    <property type="match status" value="1"/>
</dbReference>
<dbReference type="InterPro" id="IPR007867">
    <property type="entry name" value="GMC_OxRtase_C"/>
</dbReference>
<dbReference type="PANTHER" id="PTHR47470:SF1">
    <property type="entry name" value="FAD-DEPENDENT OXIDOREDUCTASE 2 FAD BINDING DOMAIN-CONTAINING PROTEIN"/>
    <property type="match status" value="1"/>
</dbReference>
<keyword evidence="3" id="KW-0153">Cholesterol metabolism</keyword>
<evidence type="ECO:0000256" key="6">
    <source>
        <dbReference type="ARBA" id="ARBA00023002"/>
    </source>
</evidence>
<comment type="similarity">
    <text evidence="2">Belongs to the GMC oxidoreductase family.</text>
</comment>
<reference evidence="18 19" key="1">
    <citation type="submission" date="2021-12" db="EMBL/GenBank/DDBJ databases">
        <title>Discovery of the Pendulisporaceae a myxobacterial family with distinct sporulation behavior and unique specialized metabolism.</title>
        <authorList>
            <person name="Garcia R."/>
            <person name="Popoff A."/>
            <person name="Bader C.D."/>
            <person name="Loehr J."/>
            <person name="Walesch S."/>
            <person name="Walt C."/>
            <person name="Boldt J."/>
            <person name="Bunk B."/>
            <person name="Haeckl F.J.F.P.J."/>
            <person name="Gunesch A.P."/>
            <person name="Birkelbach J."/>
            <person name="Nuebel U."/>
            <person name="Pietschmann T."/>
            <person name="Bach T."/>
            <person name="Mueller R."/>
        </authorList>
    </citation>
    <scope>NUCLEOTIDE SEQUENCE [LARGE SCALE GENOMIC DNA]</scope>
    <source>
        <strain evidence="18 19">MSr11954</strain>
    </source>
</reference>
<dbReference type="EMBL" id="CP089984">
    <property type="protein sequence ID" value="WXB14258.1"/>
    <property type="molecule type" value="Genomic_DNA"/>
</dbReference>
<keyword evidence="4" id="KW-0285">Flavoprotein</keyword>
<evidence type="ECO:0000256" key="2">
    <source>
        <dbReference type="ARBA" id="ARBA00010790"/>
    </source>
</evidence>
<keyword evidence="7" id="KW-0443">Lipid metabolism</keyword>
<protein>
    <recommendedName>
        <fullName evidence="14">Cholesterol oxidase</fullName>
        <ecNumber evidence="13">1.1.3.6</ecNumber>
        <ecNumber evidence="11">5.3.3.1</ecNumber>
    </recommendedName>
    <alternativeName>
        <fullName evidence="15">Cholesterol isomerase</fullName>
    </alternativeName>
</protein>
<keyword evidence="9" id="KW-0753">Steroid metabolism</keyword>
<dbReference type="Pfam" id="PF05199">
    <property type="entry name" value="GMC_oxred_C"/>
    <property type="match status" value="1"/>
</dbReference>
<keyword evidence="6" id="KW-0560">Oxidoreductase</keyword>
<evidence type="ECO:0000313" key="18">
    <source>
        <dbReference type="EMBL" id="WXB14258.1"/>
    </source>
</evidence>
<evidence type="ECO:0000256" key="12">
    <source>
        <dbReference type="ARBA" id="ARBA00049645"/>
    </source>
</evidence>
<dbReference type="SUPFAM" id="SSF51905">
    <property type="entry name" value="FAD/NAD(P)-binding domain"/>
    <property type="match status" value="1"/>
</dbReference>
<dbReference type="RefSeq" id="WP_394823878.1">
    <property type="nucleotide sequence ID" value="NZ_CP089984.1"/>
</dbReference>
<evidence type="ECO:0000259" key="17">
    <source>
        <dbReference type="Pfam" id="PF05199"/>
    </source>
</evidence>
<comment type="cofactor">
    <cofactor evidence="1">
        <name>FAD</name>
        <dbReference type="ChEBI" id="CHEBI:57692"/>
    </cofactor>
</comment>
<feature type="signal peptide" evidence="16">
    <location>
        <begin position="1"/>
        <end position="23"/>
    </location>
</feature>
<keyword evidence="10" id="KW-0413">Isomerase</keyword>
<evidence type="ECO:0000256" key="1">
    <source>
        <dbReference type="ARBA" id="ARBA00001974"/>
    </source>
</evidence>
<dbReference type="InterPro" id="IPR036188">
    <property type="entry name" value="FAD/NAD-bd_sf"/>
</dbReference>
<evidence type="ECO:0000256" key="15">
    <source>
        <dbReference type="ARBA" id="ARBA00049778"/>
    </source>
</evidence>
<evidence type="ECO:0000313" key="19">
    <source>
        <dbReference type="Proteomes" id="UP001370348"/>
    </source>
</evidence>
<evidence type="ECO:0000256" key="8">
    <source>
        <dbReference type="ARBA" id="ARBA00023166"/>
    </source>
</evidence>
<comment type="pathway">
    <text evidence="12">Steroid metabolism; cholesterol degradation.</text>
</comment>
<dbReference type="EC" id="1.1.3.6" evidence="13"/>
<dbReference type="Gene3D" id="3.30.410.10">
    <property type="entry name" value="Cholesterol Oxidase, domain 2"/>
    <property type="match status" value="1"/>
</dbReference>
<keyword evidence="8" id="KW-1207">Sterol metabolism</keyword>
<evidence type="ECO:0000256" key="13">
    <source>
        <dbReference type="ARBA" id="ARBA00049723"/>
    </source>
</evidence>
<evidence type="ECO:0000256" key="10">
    <source>
        <dbReference type="ARBA" id="ARBA00023235"/>
    </source>
</evidence>
<dbReference type="InterPro" id="IPR052542">
    <property type="entry name" value="Cholesterol_Oxidase"/>
</dbReference>
<proteinExistence type="inferred from homology"/>
<feature type="domain" description="Glucose-methanol-choline oxidoreductase C-terminal" evidence="17">
    <location>
        <begin position="501"/>
        <end position="555"/>
    </location>
</feature>
<sequence>MVRSIWMTATAAVCVLVATDGAAAEPCESVDYPAIVVGSGYGGSVAAAYLGQARIKTLVLERGRDWTVRDPTTNATFATLDTVTAPGGDVRSTWMNTKCVGNSYLAFGGPFTCPVGTGILEELDDSTAHRDASPALRVNGVKVLVASGVGGGSLVNNGVTFEPTKQGWDAAFPPSELPFMQQVWSDLAARHFQRASQRLGASPTPGDILDTEYYRGTRLMSAFAGAAGYPQETASDPSTLTFGHTNAPTIVDWNKVRDEISGSRVPAFIQGETYWGNNSGAKKSLDKPQGYLGRAVATGNVVVKPLHTVTGITYDPRTRVYSVAVTRTDEAYNVLETRTFTTHHLFMAAGSVGTTKLLVRARDTGALPNLNAHVGTRWNTNGDMAHFRFVSSTPLPQGGPAGEKITDFRDAQNPVVIEAPPLRAPSFFASDPRFQPFLGAMLTIAFGVPTGKGTFHYEPSSDTVVLDWPADGAANVYNRVTGLLSDPAFPGTPFILPQARSQGTSFHPLGGVPLGLATDAYCGLRGYRGLYAVDGAIVPGASAVANPTLLITALAERCMAQLTPRIALEESEAR</sequence>
<name>A0ABZ2LTM8_9BACT</name>
<evidence type="ECO:0000256" key="16">
    <source>
        <dbReference type="SAM" id="SignalP"/>
    </source>
</evidence>
<dbReference type="Gene3D" id="3.50.50.60">
    <property type="entry name" value="FAD/NAD(P)-binding domain"/>
    <property type="match status" value="1"/>
</dbReference>
<keyword evidence="16" id="KW-0732">Signal</keyword>
<evidence type="ECO:0000256" key="7">
    <source>
        <dbReference type="ARBA" id="ARBA00023098"/>
    </source>
</evidence>
<evidence type="ECO:0000256" key="9">
    <source>
        <dbReference type="ARBA" id="ARBA00023221"/>
    </source>
</evidence>
<evidence type="ECO:0000256" key="5">
    <source>
        <dbReference type="ARBA" id="ARBA00022827"/>
    </source>
</evidence>
<dbReference type="Proteomes" id="UP001370348">
    <property type="component" value="Chromosome"/>
</dbReference>
<dbReference type="SUPFAM" id="SSF54373">
    <property type="entry name" value="FAD-linked reductases, C-terminal domain"/>
    <property type="match status" value="1"/>
</dbReference>
<dbReference type="EC" id="5.3.3.1" evidence="11"/>